<protein>
    <submittedName>
        <fullName evidence="2">Uncharacterized protein</fullName>
    </submittedName>
</protein>
<feature type="region of interest" description="Disordered" evidence="1">
    <location>
        <begin position="33"/>
        <end position="59"/>
    </location>
</feature>
<gene>
    <name evidence="2" type="ORF">HA039_21875</name>
</gene>
<evidence type="ECO:0000256" key="1">
    <source>
        <dbReference type="SAM" id="MobiDB-lite"/>
    </source>
</evidence>
<dbReference type="EMBL" id="CP050177">
    <property type="protein sequence ID" value="QIQ04581.1"/>
    <property type="molecule type" value="Genomic_DNA"/>
</dbReference>
<sequence>MSEQGRDHPGARERLVPGCDVCAALLRQRADARRVGDHGAAQAYGRELENHPHPAAAPR</sequence>
<name>A0A6G9H2Y3_9ACTN</name>
<dbReference type="Proteomes" id="UP000501179">
    <property type="component" value="Chromosome"/>
</dbReference>
<proteinExistence type="predicted"/>
<reference evidence="2 3" key="1">
    <citation type="submission" date="2020-03" db="EMBL/GenBank/DDBJ databases">
        <title>A novel species.</title>
        <authorList>
            <person name="Gao J."/>
        </authorList>
    </citation>
    <scope>NUCLEOTIDE SEQUENCE [LARGE SCALE GENOMIC DNA]</scope>
    <source>
        <strain evidence="2 3">QMT-12</strain>
    </source>
</reference>
<accession>A0A6G9H2Y3</accession>
<evidence type="ECO:0000313" key="2">
    <source>
        <dbReference type="EMBL" id="QIQ04581.1"/>
    </source>
</evidence>
<dbReference type="RefSeq" id="WP_167032591.1">
    <property type="nucleotide sequence ID" value="NZ_CP050177.1"/>
</dbReference>
<dbReference type="AlphaFoldDB" id="A0A6G9H2Y3"/>
<organism evidence="2 3">
    <name type="scientific">Streptomyces liangshanensis</name>
    <dbReference type="NCBI Taxonomy" id="2717324"/>
    <lineage>
        <taxon>Bacteria</taxon>
        <taxon>Bacillati</taxon>
        <taxon>Actinomycetota</taxon>
        <taxon>Actinomycetes</taxon>
        <taxon>Kitasatosporales</taxon>
        <taxon>Streptomycetaceae</taxon>
        <taxon>Streptomyces</taxon>
    </lineage>
</organism>
<evidence type="ECO:0000313" key="3">
    <source>
        <dbReference type="Proteomes" id="UP000501179"/>
    </source>
</evidence>
<keyword evidence="3" id="KW-1185">Reference proteome</keyword>
<dbReference type="KEGG" id="slia:HA039_21875"/>